<dbReference type="RefSeq" id="WP_130021463.1">
    <property type="nucleotide sequence ID" value="NZ_SEWF01000017.1"/>
</dbReference>
<protein>
    <submittedName>
        <fullName evidence="3">Acyl-CoA desaturase</fullName>
    </submittedName>
</protein>
<dbReference type="InterPro" id="IPR012171">
    <property type="entry name" value="Fatty_acid_desaturase"/>
</dbReference>
<comment type="caution">
    <text evidence="3">The sequence shown here is derived from an EMBL/GenBank/DDBJ whole genome shotgun (WGS) entry which is preliminary data.</text>
</comment>
<keyword evidence="1" id="KW-0812">Transmembrane</keyword>
<dbReference type="PANTHER" id="PTHR19353">
    <property type="entry name" value="FATTY ACID DESATURASE 2"/>
    <property type="match status" value="1"/>
</dbReference>
<gene>
    <name evidence="3" type="ORF">EWM59_13275</name>
</gene>
<organism evidence="3 4">
    <name type="scientific">Emticicia agri</name>
    <dbReference type="NCBI Taxonomy" id="2492393"/>
    <lineage>
        <taxon>Bacteria</taxon>
        <taxon>Pseudomonadati</taxon>
        <taxon>Bacteroidota</taxon>
        <taxon>Cytophagia</taxon>
        <taxon>Cytophagales</taxon>
        <taxon>Leadbetterellaceae</taxon>
        <taxon>Emticicia</taxon>
    </lineage>
</organism>
<evidence type="ECO:0000256" key="1">
    <source>
        <dbReference type="SAM" id="Phobius"/>
    </source>
</evidence>
<evidence type="ECO:0000313" key="4">
    <source>
        <dbReference type="Proteomes" id="UP000293162"/>
    </source>
</evidence>
<dbReference type="Proteomes" id="UP000293162">
    <property type="component" value="Unassembled WGS sequence"/>
</dbReference>
<feature type="transmembrane region" description="Helical" evidence="1">
    <location>
        <begin position="161"/>
        <end position="178"/>
    </location>
</feature>
<evidence type="ECO:0000259" key="2">
    <source>
        <dbReference type="Pfam" id="PF00487"/>
    </source>
</evidence>
<dbReference type="GO" id="GO:0008610">
    <property type="term" value="P:lipid biosynthetic process"/>
    <property type="evidence" value="ECO:0007669"/>
    <property type="project" value="UniProtKB-ARBA"/>
</dbReference>
<feature type="transmembrane region" description="Helical" evidence="1">
    <location>
        <begin position="205"/>
        <end position="223"/>
    </location>
</feature>
<feature type="domain" description="Fatty acid desaturase" evidence="2">
    <location>
        <begin position="66"/>
        <end position="335"/>
    </location>
</feature>
<dbReference type="InterPro" id="IPR005804">
    <property type="entry name" value="FA_desaturase_dom"/>
</dbReference>
<dbReference type="EMBL" id="SEWF01000017">
    <property type="protein sequence ID" value="RYU95215.1"/>
    <property type="molecule type" value="Genomic_DNA"/>
</dbReference>
<dbReference type="CDD" id="cd03506">
    <property type="entry name" value="Delta6-FADS-like"/>
    <property type="match status" value="1"/>
</dbReference>
<feature type="transmembrane region" description="Helical" evidence="1">
    <location>
        <begin position="230"/>
        <end position="251"/>
    </location>
</feature>
<dbReference type="PANTHER" id="PTHR19353:SF19">
    <property type="entry name" value="DELTA(5) FATTY ACID DESATURASE C-RELATED"/>
    <property type="match status" value="1"/>
</dbReference>
<feature type="transmembrane region" description="Helical" evidence="1">
    <location>
        <begin position="39"/>
        <end position="58"/>
    </location>
</feature>
<accession>A0A4Q5LZS3</accession>
<dbReference type="OrthoDB" id="104711at2"/>
<keyword evidence="4" id="KW-1185">Reference proteome</keyword>
<sequence length="365" mass="43059">MNKLKFSKDEGSAFYKELIERIDLYFAEKEIHKTGNHIMLFKIFMYFSLDILLYSLMITSTSLTSFYIFYLLMGLSILLTAFNISHDAAHGVAVKSKFWNKFLFSISFNLQGNNAYVWGKNHNESHHLYTNIEGSDIDVLNNPVFRMTESQPIKWFHRYQFIYAPFLYLLYSLNWFFFRETLMLFNYSSRTIKIEIPPIEIVRLIIYKLLYIGYMILIPIYFLPFGWSNVLLAFLLNHFMVSLLFVGVLGVSHVSDYVAHPSPDKDNQLDMSWPKLQMCTSVDYNADSIFFNWTLGGFNAHALHHLLPNICHVHYLDILPIFRELAIKHQITYMEMPYIESLKSHFRFLKAMGTQQKTQPIPFER</sequence>
<dbReference type="AlphaFoldDB" id="A0A4Q5LZS3"/>
<dbReference type="GO" id="GO:0016717">
    <property type="term" value="F:oxidoreductase activity, acting on paired donors, with oxidation of a pair of donors resulting in the reduction of molecular oxygen to two molecules of water"/>
    <property type="evidence" value="ECO:0007669"/>
    <property type="project" value="TreeGrafter"/>
</dbReference>
<keyword evidence="1" id="KW-1133">Transmembrane helix</keyword>
<proteinExistence type="predicted"/>
<feature type="transmembrane region" description="Helical" evidence="1">
    <location>
        <begin position="64"/>
        <end position="85"/>
    </location>
</feature>
<dbReference type="GO" id="GO:0016020">
    <property type="term" value="C:membrane"/>
    <property type="evidence" value="ECO:0007669"/>
    <property type="project" value="TreeGrafter"/>
</dbReference>
<dbReference type="Pfam" id="PF00487">
    <property type="entry name" value="FA_desaturase"/>
    <property type="match status" value="1"/>
</dbReference>
<reference evidence="3 4" key="1">
    <citation type="submission" date="2019-02" db="EMBL/GenBank/DDBJ databases">
        <title>Bacterial novel species Emticicia sp. 17J42-9 isolated from soil.</title>
        <authorList>
            <person name="Jung H.-Y."/>
        </authorList>
    </citation>
    <scope>NUCLEOTIDE SEQUENCE [LARGE SCALE GENOMIC DNA]</scope>
    <source>
        <strain evidence="3 4">17J42-9</strain>
    </source>
</reference>
<keyword evidence="1" id="KW-0472">Membrane</keyword>
<name>A0A4Q5LZS3_9BACT</name>
<evidence type="ECO:0000313" key="3">
    <source>
        <dbReference type="EMBL" id="RYU95215.1"/>
    </source>
</evidence>